<dbReference type="GO" id="GO:0015074">
    <property type="term" value="P:DNA integration"/>
    <property type="evidence" value="ECO:0007669"/>
    <property type="project" value="InterPro"/>
</dbReference>
<dbReference type="AlphaFoldDB" id="W2W846"/>
<dbReference type="GO" id="GO:0003677">
    <property type="term" value="F:DNA binding"/>
    <property type="evidence" value="ECO:0007669"/>
    <property type="project" value="InterPro"/>
</dbReference>
<dbReference type="Proteomes" id="UP000018958">
    <property type="component" value="Unassembled WGS sequence"/>
</dbReference>
<comment type="caution">
    <text evidence="2">The sequence shown here is derived from an EMBL/GenBank/DDBJ whole genome shotgun (WGS) entry which is preliminary data.</text>
</comment>
<dbReference type="EMBL" id="ANIX01003408">
    <property type="protein sequence ID" value="ETP06646.1"/>
    <property type="molecule type" value="Genomic_DNA"/>
</dbReference>
<protein>
    <recommendedName>
        <fullName evidence="4">Core-binding (CB) domain-containing protein</fullName>
    </recommendedName>
</protein>
<dbReference type="InterPro" id="IPR013762">
    <property type="entry name" value="Integrase-like_cat_sf"/>
</dbReference>
<name>W2W846_PHYNI</name>
<gene>
    <name evidence="2" type="ORF">F441_16994</name>
</gene>
<proteinExistence type="predicted"/>
<organism evidence="2 3">
    <name type="scientific">Phytophthora nicotianae CJ01A1</name>
    <dbReference type="NCBI Taxonomy" id="1317063"/>
    <lineage>
        <taxon>Eukaryota</taxon>
        <taxon>Sar</taxon>
        <taxon>Stramenopiles</taxon>
        <taxon>Oomycota</taxon>
        <taxon>Peronosporomycetes</taxon>
        <taxon>Peronosporales</taxon>
        <taxon>Peronosporaceae</taxon>
        <taxon>Phytophthora</taxon>
    </lineage>
</organism>
<dbReference type="SUPFAM" id="SSF56349">
    <property type="entry name" value="DNA breaking-rejoining enzymes"/>
    <property type="match status" value="1"/>
</dbReference>
<evidence type="ECO:0000256" key="1">
    <source>
        <dbReference type="ARBA" id="ARBA00023172"/>
    </source>
</evidence>
<dbReference type="Gene3D" id="1.10.443.10">
    <property type="entry name" value="Intergrase catalytic core"/>
    <property type="match status" value="1"/>
</dbReference>
<dbReference type="OrthoDB" id="109287at2759"/>
<evidence type="ECO:0000313" key="3">
    <source>
        <dbReference type="Proteomes" id="UP000018958"/>
    </source>
</evidence>
<keyword evidence="1" id="KW-0233">DNA recombination</keyword>
<dbReference type="InterPro" id="IPR011010">
    <property type="entry name" value="DNA_brk_join_enz"/>
</dbReference>
<sequence length="369" mass="42693">MNLPATSRLYSEALTAAKFADQRLEARTRVDYTGSLRRFVEFCKQGRYPNPIQQRFVELPGVIAAYINRLATTNSSQWPAQKFRAALSWHYTRPEMLVGWHPHDRWVVETTADGQVVPRGNPARSAGITQILAGLSKAKRRERTPKRASPMSLSMLSKLIAFLQDDTMFNMTMRLWFSAVCLLCFYGMCRINELLLMKKGDIQLGLQRKSRKDDTLIRFGCFTIRGRKTDHDPMAGRTYSLHRLPKEKEAAQAVTFVNRWFDHARVFLHHNWRDSDYAFPGLTKILRGSGKQKTRRDKQKRAGRRDVVYITLLSERRDAIQIYVCSRKTEVVPETRQVVAGWSQSEKSETVVRYLLDDVMDREENQLGD</sequence>
<evidence type="ECO:0008006" key="4">
    <source>
        <dbReference type="Google" id="ProtNLM"/>
    </source>
</evidence>
<accession>W2W846</accession>
<evidence type="ECO:0000313" key="2">
    <source>
        <dbReference type="EMBL" id="ETP06646.1"/>
    </source>
</evidence>
<dbReference type="GO" id="GO:0006310">
    <property type="term" value="P:DNA recombination"/>
    <property type="evidence" value="ECO:0007669"/>
    <property type="project" value="UniProtKB-KW"/>
</dbReference>
<reference evidence="2 3" key="1">
    <citation type="submission" date="2013-11" db="EMBL/GenBank/DDBJ databases">
        <title>The Genome Sequence of Phytophthora parasitica CJ01A1.</title>
        <authorList>
            <consortium name="The Broad Institute Genomics Platform"/>
            <person name="Russ C."/>
            <person name="Tyler B."/>
            <person name="Panabieres F."/>
            <person name="Shan W."/>
            <person name="Tripathy S."/>
            <person name="Grunwald N."/>
            <person name="Machado M."/>
            <person name="Johnson C.S."/>
            <person name="Walker B."/>
            <person name="Young S.K."/>
            <person name="Zeng Q."/>
            <person name="Gargeya S."/>
            <person name="Fitzgerald M."/>
            <person name="Haas B."/>
            <person name="Abouelleil A."/>
            <person name="Allen A.W."/>
            <person name="Alvarado L."/>
            <person name="Arachchi H.M."/>
            <person name="Berlin A.M."/>
            <person name="Chapman S.B."/>
            <person name="Gainer-Dewar J."/>
            <person name="Goldberg J."/>
            <person name="Griggs A."/>
            <person name="Gujja S."/>
            <person name="Hansen M."/>
            <person name="Howarth C."/>
            <person name="Imamovic A."/>
            <person name="Ireland A."/>
            <person name="Larimer J."/>
            <person name="McCowan C."/>
            <person name="Murphy C."/>
            <person name="Pearson M."/>
            <person name="Poon T.W."/>
            <person name="Priest M."/>
            <person name="Roberts A."/>
            <person name="Saif S."/>
            <person name="Shea T."/>
            <person name="Sisk P."/>
            <person name="Sykes S."/>
            <person name="Wortman J."/>
            <person name="Nusbaum C."/>
            <person name="Birren B."/>
        </authorList>
    </citation>
    <scope>NUCLEOTIDE SEQUENCE [LARGE SCALE GENOMIC DNA]</scope>
    <source>
        <strain evidence="2 3">CJ01A1</strain>
    </source>
</reference>